<keyword evidence="3" id="KW-1185">Reference proteome</keyword>
<accession>A0AAE1XJJ1</accession>
<keyword evidence="1" id="KW-0175">Coiled coil</keyword>
<sequence>MLEKYEDLSKILEATCLELQAARKTLSNQQRCSDEERARFLSSEAKLHEEIEILESQVVEDEEQVATLIVQNEVLTTSTLQVYTKGKGEGLSSGVCLYKKPQEFSNELD</sequence>
<feature type="coiled-coil region" evidence="1">
    <location>
        <begin position="2"/>
        <end position="71"/>
    </location>
</feature>
<gene>
    <name evidence="2" type="ORF">Salat_2903000</name>
</gene>
<name>A0AAE1XJJ1_9LAMI</name>
<proteinExistence type="predicted"/>
<reference evidence="2" key="1">
    <citation type="submission" date="2020-06" db="EMBL/GenBank/DDBJ databases">
        <authorList>
            <person name="Li T."/>
            <person name="Hu X."/>
            <person name="Zhang T."/>
            <person name="Song X."/>
            <person name="Zhang H."/>
            <person name="Dai N."/>
            <person name="Sheng W."/>
            <person name="Hou X."/>
            <person name="Wei L."/>
        </authorList>
    </citation>
    <scope>NUCLEOTIDE SEQUENCE</scope>
    <source>
        <strain evidence="2">3651</strain>
        <tissue evidence="2">Leaf</tissue>
    </source>
</reference>
<dbReference type="AlphaFoldDB" id="A0AAE1XJJ1"/>
<evidence type="ECO:0000256" key="1">
    <source>
        <dbReference type="SAM" id="Coils"/>
    </source>
</evidence>
<protein>
    <submittedName>
        <fullName evidence="2">Uncharacterized protein</fullName>
    </submittedName>
</protein>
<comment type="caution">
    <text evidence="2">The sequence shown here is derived from an EMBL/GenBank/DDBJ whole genome shotgun (WGS) entry which is preliminary data.</text>
</comment>
<dbReference type="Proteomes" id="UP001293254">
    <property type="component" value="Unassembled WGS sequence"/>
</dbReference>
<reference evidence="2" key="2">
    <citation type="journal article" date="2024" name="Plant">
        <title>Genomic evolution and insights into agronomic trait innovations of Sesamum species.</title>
        <authorList>
            <person name="Miao H."/>
            <person name="Wang L."/>
            <person name="Qu L."/>
            <person name="Liu H."/>
            <person name="Sun Y."/>
            <person name="Le M."/>
            <person name="Wang Q."/>
            <person name="Wei S."/>
            <person name="Zheng Y."/>
            <person name="Lin W."/>
            <person name="Duan Y."/>
            <person name="Cao H."/>
            <person name="Xiong S."/>
            <person name="Wang X."/>
            <person name="Wei L."/>
            <person name="Li C."/>
            <person name="Ma Q."/>
            <person name="Ju M."/>
            <person name="Zhao R."/>
            <person name="Li G."/>
            <person name="Mu C."/>
            <person name="Tian Q."/>
            <person name="Mei H."/>
            <person name="Zhang T."/>
            <person name="Gao T."/>
            <person name="Zhang H."/>
        </authorList>
    </citation>
    <scope>NUCLEOTIDE SEQUENCE</scope>
    <source>
        <strain evidence="2">3651</strain>
    </source>
</reference>
<organism evidence="2 3">
    <name type="scientific">Sesamum alatum</name>
    <dbReference type="NCBI Taxonomy" id="300844"/>
    <lineage>
        <taxon>Eukaryota</taxon>
        <taxon>Viridiplantae</taxon>
        <taxon>Streptophyta</taxon>
        <taxon>Embryophyta</taxon>
        <taxon>Tracheophyta</taxon>
        <taxon>Spermatophyta</taxon>
        <taxon>Magnoliopsida</taxon>
        <taxon>eudicotyledons</taxon>
        <taxon>Gunneridae</taxon>
        <taxon>Pentapetalae</taxon>
        <taxon>asterids</taxon>
        <taxon>lamiids</taxon>
        <taxon>Lamiales</taxon>
        <taxon>Pedaliaceae</taxon>
        <taxon>Sesamum</taxon>
    </lineage>
</organism>
<evidence type="ECO:0000313" key="3">
    <source>
        <dbReference type="Proteomes" id="UP001293254"/>
    </source>
</evidence>
<evidence type="ECO:0000313" key="2">
    <source>
        <dbReference type="EMBL" id="KAK4412559.1"/>
    </source>
</evidence>
<dbReference type="EMBL" id="JACGWO010000013">
    <property type="protein sequence ID" value="KAK4412559.1"/>
    <property type="molecule type" value="Genomic_DNA"/>
</dbReference>